<proteinExistence type="predicted"/>
<dbReference type="AlphaFoldDB" id="A0A5S9F4Q0"/>
<feature type="chain" id="PRO_5025057159" evidence="4">
    <location>
        <begin position="20"/>
        <end position="250"/>
    </location>
</feature>
<dbReference type="Proteomes" id="UP000326354">
    <property type="component" value="Chromosome"/>
</dbReference>
<dbReference type="InterPro" id="IPR006558">
    <property type="entry name" value="LamG-like"/>
</dbReference>
<keyword evidence="7" id="KW-1185">Reference proteome</keyword>
<evidence type="ECO:0000313" key="6">
    <source>
        <dbReference type="EMBL" id="BBM84462.1"/>
    </source>
</evidence>
<feature type="domain" description="LamG-like jellyroll fold" evidence="5">
    <location>
        <begin position="86"/>
        <end position="218"/>
    </location>
</feature>
<protein>
    <submittedName>
        <fullName evidence="6">PDK repeat-containing protein</fullName>
    </submittedName>
</protein>
<evidence type="ECO:0000256" key="2">
    <source>
        <dbReference type="ARBA" id="ARBA00023157"/>
    </source>
</evidence>
<dbReference type="Pfam" id="PF13385">
    <property type="entry name" value="Laminin_G_3"/>
    <property type="match status" value="1"/>
</dbReference>
<sequence length="250" mass="26978">MRKIYLILISIVLSSVIAAAPITTDGLIAFYDADDNTANDQSGNSGPNGTLNGVSISPNGAFNQGFSFDGNSSIDLGNNSIIGSDTSFSIVAWVNANSFSPQSAIYGEFNTNNADTRNYLLLDSSGRVLFDQFPNTGGALVSQNSIAIGQFSQIVYTQDGTTRRIYIDGVLEAEDTSIETYQGSIPDVARIGFRDNQNFGFDGVLDEIAFYDRALTIEQVTSQFAAVPEPSTYIAFLFGIFAIGYLRKRK</sequence>
<dbReference type="RefSeq" id="WP_173013316.1">
    <property type="nucleotide sequence ID" value="NZ_AP019860.1"/>
</dbReference>
<gene>
    <name evidence="6" type="ORF">UABAM_02823</name>
</gene>
<dbReference type="InterPro" id="IPR013424">
    <property type="entry name" value="Ice-binding_C"/>
</dbReference>
<keyword evidence="3" id="KW-0812">Transmembrane</keyword>
<evidence type="ECO:0000256" key="1">
    <source>
        <dbReference type="ARBA" id="ARBA00022729"/>
    </source>
</evidence>
<keyword evidence="2" id="KW-1015">Disulfide bond</keyword>
<dbReference type="KEGG" id="uam:UABAM_02823"/>
<dbReference type="SMART" id="SM00560">
    <property type="entry name" value="LamGL"/>
    <property type="match status" value="1"/>
</dbReference>
<keyword evidence="1 4" id="KW-0732">Signal</keyword>
<dbReference type="Gene3D" id="2.60.120.200">
    <property type="match status" value="1"/>
</dbReference>
<evidence type="ECO:0000259" key="5">
    <source>
        <dbReference type="SMART" id="SM00560"/>
    </source>
</evidence>
<name>A0A5S9F4Q0_UABAM</name>
<evidence type="ECO:0000256" key="3">
    <source>
        <dbReference type="SAM" id="Phobius"/>
    </source>
</evidence>
<evidence type="ECO:0000256" key="4">
    <source>
        <dbReference type="SAM" id="SignalP"/>
    </source>
</evidence>
<dbReference type="InterPro" id="IPR013320">
    <property type="entry name" value="ConA-like_dom_sf"/>
</dbReference>
<evidence type="ECO:0000313" key="7">
    <source>
        <dbReference type="Proteomes" id="UP000326354"/>
    </source>
</evidence>
<feature type="transmembrane region" description="Helical" evidence="3">
    <location>
        <begin position="230"/>
        <end position="246"/>
    </location>
</feature>
<organism evidence="6 7">
    <name type="scientific">Uabimicrobium amorphum</name>
    <dbReference type="NCBI Taxonomy" id="2596890"/>
    <lineage>
        <taxon>Bacteria</taxon>
        <taxon>Pseudomonadati</taxon>
        <taxon>Planctomycetota</taxon>
        <taxon>Candidatus Uabimicrobiia</taxon>
        <taxon>Candidatus Uabimicrobiales</taxon>
        <taxon>Candidatus Uabimicrobiaceae</taxon>
        <taxon>Candidatus Uabimicrobium</taxon>
    </lineage>
</organism>
<reference evidence="6 7" key="1">
    <citation type="submission" date="2019-08" db="EMBL/GenBank/DDBJ databases">
        <title>Complete genome sequence of Candidatus Uab amorphum.</title>
        <authorList>
            <person name="Shiratori T."/>
            <person name="Suzuki S."/>
            <person name="Kakizawa Y."/>
            <person name="Ishida K."/>
        </authorList>
    </citation>
    <scope>NUCLEOTIDE SEQUENCE [LARGE SCALE GENOMIC DNA]</scope>
    <source>
        <strain evidence="6 7">SRT547</strain>
    </source>
</reference>
<feature type="signal peptide" evidence="4">
    <location>
        <begin position="1"/>
        <end position="19"/>
    </location>
</feature>
<dbReference type="NCBIfam" id="TIGR02595">
    <property type="entry name" value="PEP_CTERM"/>
    <property type="match status" value="1"/>
</dbReference>
<keyword evidence="3" id="KW-0472">Membrane</keyword>
<accession>A0A5S9F4Q0</accession>
<keyword evidence="3" id="KW-1133">Transmembrane helix</keyword>
<dbReference type="SUPFAM" id="SSF49899">
    <property type="entry name" value="Concanavalin A-like lectins/glucanases"/>
    <property type="match status" value="1"/>
</dbReference>
<dbReference type="EMBL" id="AP019860">
    <property type="protein sequence ID" value="BBM84462.1"/>
    <property type="molecule type" value="Genomic_DNA"/>
</dbReference>